<keyword evidence="2" id="KW-0472">Membrane</keyword>
<feature type="region of interest" description="Disordered" evidence="1">
    <location>
        <begin position="1"/>
        <end position="66"/>
    </location>
</feature>
<evidence type="ECO:0000256" key="1">
    <source>
        <dbReference type="SAM" id="MobiDB-lite"/>
    </source>
</evidence>
<evidence type="ECO:0000313" key="4">
    <source>
        <dbReference type="Proteomes" id="UP001472866"/>
    </source>
</evidence>
<feature type="compositionally biased region" description="Basic and acidic residues" evidence="1">
    <location>
        <begin position="57"/>
        <end position="66"/>
    </location>
</feature>
<evidence type="ECO:0000256" key="2">
    <source>
        <dbReference type="SAM" id="Phobius"/>
    </source>
</evidence>
<gene>
    <name evidence="3" type="ORF">HKI87_04g30290</name>
</gene>
<evidence type="ECO:0000313" key="3">
    <source>
        <dbReference type="EMBL" id="WZN61494.1"/>
    </source>
</evidence>
<sequence length="116" mass="13150">MVGLLRSPTRAGRLQRRGRGKEGVASRSLRSEGGARRRERRHEVARGAERDDDVETGEGRGEKLDETEYFRGLVTSPFKEEDRERDLITPTVKFVGRAGIVLFVLFLMFMKSNGLL</sequence>
<protein>
    <submittedName>
        <fullName evidence="3">Uncharacterized protein</fullName>
    </submittedName>
</protein>
<keyword evidence="4" id="KW-1185">Reference proteome</keyword>
<keyword evidence="2" id="KW-1133">Transmembrane helix</keyword>
<name>A0AAX4P6K3_9CHLO</name>
<dbReference type="AlphaFoldDB" id="A0AAX4P6K3"/>
<keyword evidence="2" id="KW-0812">Transmembrane</keyword>
<dbReference type="Proteomes" id="UP001472866">
    <property type="component" value="Chromosome 04"/>
</dbReference>
<feature type="transmembrane region" description="Helical" evidence="2">
    <location>
        <begin position="94"/>
        <end position="110"/>
    </location>
</feature>
<feature type="compositionally biased region" description="Basic and acidic residues" evidence="1">
    <location>
        <begin position="20"/>
        <end position="49"/>
    </location>
</feature>
<organism evidence="3 4">
    <name type="scientific">Chloropicon roscoffensis</name>
    <dbReference type="NCBI Taxonomy" id="1461544"/>
    <lineage>
        <taxon>Eukaryota</taxon>
        <taxon>Viridiplantae</taxon>
        <taxon>Chlorophyta</taxon>
        <taxon>Chloropicophyceae</taxon>
        <taxon>Chloropicales</taxon>
        <taxon>Chloropicaceae</taxon>
        <taxon>Chloropicon</taxon>
    </lineage>
</organism>
<proteinExistence type="predicted"/>
<dbReference type="EMBL" id="CP151504">
    <property type="protein sequence ID" value="WZN61494.1"/>
    <property type="molecule type" value="Genomic_DNA"/>
</dbReference>
<accession>A0AAX4P6K3</accession>
<reference evidence="3 4" key="1">
    <citation type="submission" date="2024-03" db="EMBL/GenBank/DDBJ databases">
        <title>Complete genome sequence of the green alga Chloropicon roscoffensis RCC1871.</title>
        <authorList>
            <person name="Lemieux C."/>
            <person name="Pombert J.-F."/>
            <person name="Otis C."/>
            <person name="Turmel M."/>
        </authorList>
    </citation>
    <scope>NUCLEOTIDE SEQUENCE [LARGE SCALE GENOMIC DNA]</scope>
    <source>
        <strain evidence="3 4">RCC1871</strain>
    </source>
</reference>